<comment type="caution">
    <text evidence="7">The sequence shown here is derived from an EMBL/GenBank/DDBJ whole genome shotgun (WGS) entry which is preliminary data.</text>
</comment>
<keyword evidence="8" id="KW-1185">Reference proteome</keyword>
<proteinExistence type="inferred from homology"/>
<protein>
    <submittedName>
        <fullName evidence="7">RagB/SusD family nutrient uptake outer membrane protein</fullName>
    </submittedName>
</protein>
<evidence type="ECO:0000256" key="2">
    <source>
        <dbReference type="ARBA" id="ARBA00006275"/>
    </source>
</evidence>
<dbReference type="PROSITE" id="PS51257">
    <property type="entry name" value="PROKAR_LIPOPROTEIN"/>
    <property type="match status" value="1"/>
</dbReference>
<dbReference type="SUPFAM" id="SSF48452">
    <property type="entry name" value="TPR-like"/>
    <property type="match status" value="1"/>
</dbReference>
<dbReference type="InterPro" id="IPR012944">
    <property type="entry name" value="SusD_RagB_dom"/>
</dbReference>
<dbReference type="Gene3D" id="1.25.40.390">
    <property type="match status" value="1"/>
</dbReference>
<reference evidence="7 8" key="1">
    <citation type="submission" date="2023-09" db="EMBL/GenBank/DDBJ databases">
        <authorList>
            <person name="Rey-Velasco X."/>
        </authorList>
    </citation>
    <scope>NUCLEOTIDE SEQUENCE [LARGE SCALE GENOMIC DNA]</scope>
    <source>
        <strain evidence="7 8">F117</strain>
    </source>
</reference>
<comment type="subcellular location">
    <subcellularLocation>
        <location evidence="1">Cell outer membrane</location>
    </subcellularLocation>
</comment>
<keyword evidence="5" id="KW-0998">Cell outer membrane</keyword>
<evidence type="ECO:0000256" key="5">
    <source>
        <dbReference type="ARBA" id="ARBA00023237"/>
    </source>
</evidence>
<evidence type="ECO:0000256" key="3">
    <source>
        <dbReference type="ARBA" id="ARBA00022729"/>
    </source>
</evidence>
<dbReference type="Proteomes" id="UP001262582">
    <property type="component" value="Unassembled WGS sequence"/>
</dbReference>
<feature type="domain" description="RagB/SusD" evidence="6">
    <location>
        <begin position="356"/>
        <end position="590"/>
    </location>
</feature>
<dbReference type="RefSeq" id="WP_311504668.1">
    <property type="nucleotide sequence ID" value="NZ_JAVRHK010000019.1"/>
</dbReference>
<comment type="similarity">
    <text evidence="2">Belongs to the SusD family.</text>
</comment>
<evidence type="ECO:0000313" key="8">
    <source>
        <dbReference type="Proteomes" id="UP001262582"/>
    </source>
</evidence>
<sequence>MKNYIVKWIKRFDLLILVMFIGVIQACTDFTPLGDNFLEKPPSQDVTIDTIFSRADLAQRFLTNNYRTLPYGPGIVDAPYDRDKLGRAMLASLTDINQSYLTTSGANRHYYSGSYTAYTAQNNSGAVKYNYSNSGAWQGIRGSYIFIDNVDRVPDMTTETKKRLIAEARMIIAVHYVDMFRNYGGMPWVDHAYGPNEDFELPRLTAEATLDSTTAMIDRAIPDLPFSLNNPGTEAGRFTQAAAMGLKVRLLLFAASPLFNASQPYMEGEATDQKLVWFGSYDPSLWQRAANAAKDLINKAEGSGYHLLDTGNPRQDFQDAYNDRDSPEVLISTRVQYQAGGDYYFFDLEERNVGPVTHNYVNMFPMDNGKQITDPASGYDPQNPYQNRDPRLYETVLINEDIYQNRTAETWIGGRERLAQGALEIATGYRIRKFVLDGIESRGATAHWPLLRLPEIYLSYAETLNEINGGPTPEAYEYVNKVRRRVDLGDLPTGLSQVEFREAVLRERVLELGFEEVRWYDMIRWKREEVFKKTLYGMDITKNDNGNFNYDQFELPSRFWQNNWSPKWYLSAFPINEILKEYGLIQNPGWEL</sequence>
<dbReference type="InterPro" id="IPR011990">
    <property type="entry name" value="TPR-like_helical_dom_sf"/>
</dbReference>
<evidence type="ECO:0000313" key="7">
    <source>
        <dbReference type="EMBL" id="MDT0678333.1"/>
    </source>
</evidence>
<dbReference type="EMBL" id="JAVRHK010000019">
    <property type="protein sequence ID" value="MDT0678333.1"/>
    <property type="molecule type" value="Genomic_DNA"/>
</dbReference>
<keyword evidence="4" id="KW-0472">Membrane</keyword>
<name>A0ABU3DBI7_9FLAO</name>
<accession>A0ABU3DBI7</accession>
<organism evidence="7 8">
    <name type="scientific">Autumnicola musiva</name>
    <dbReference type="NCBI Taxonomy" id="3075589"/>
    <lineage>
        <taxon>Bacteria</taxon>
        <taxon>Pseudomonadati</taxon>
        <taxon>Bacteroidota</taxon>
        <taxon>Flavobacteriia</taxon>
        <taxon>Flavobacteriales</taxon>
        <taxon>Flavobacteriaceae</taxon>
        <taxon>Autumnicola</taxon>
    </lineage>
</organism>
<gene>
    <name evidence="7" type="ORF">RM539_17255</name>
</gene>
<evidence type="ECO:0000256" key="1">
    <source>
        <dbReference type="ARBA" id="ARBA00004442"/>
    </source>
</evidence>
<keyword evidence="3" id="KW-0732">Signal</keyword>
<evidence type="ECO:0000259" key="6">
    <source>
        <dbReference type="Pfam" id="PF07980"/>
    </source>
</evidence>
<dbReference type="Pfam" id="PF07980">
    <property type="entry name" value="SusD_RagB"/>
    <property type="match status" value="1"/>
</dbReference>
<evidence type="ECO:0000256" key="4">
    <source>
        <dbReference type="ARBA" id="ARBA00023136"/>
    </source>
</evidence>